<evidence type="ECO:0000259" key="1">
    <source>
        <dbReference type="Pfam" id="PF21847"/>
    </source>
</evidence>
<sequence>MSTKKRFTVKGCIGKIFYNPTEWEVDRETAFYYRIVNRNTGKKKWLGKEYFHAEETDYPHRPCE</sequence>
<accession>A0A8S5RX10</accession>
<organism evidence="2">
    <name type="scientific">Siphoviridae sp. ctLeh52</name>
    <dbReference type="NCBI Taxonomy" id="2827849"/>
    <lineage>
        <taxon>Viruses</taxon>
        <taxon>Duplodnaviria</taxon>
        <taxon>Heunggongvirae</taxon>
        <taxon>Uroviricota</taxon>
        <taxon>Caudoviricetes</taxon>
    </lineage>
</organism>
<dbReference type="Pfam" id="PF21847">
    <property type="entry name" value="DUF6906"/>
    <property type="match status" value="1"/>
</dbReference>
<reference evidence="2" key="1">
    <citation type="journal article" date="2021" name="Proc. Natl. Acad. Sci. U.S.A.">
        <title>A Catalog of Tens of Thousands of Viruses from Human Metagenomes Reveals Hidden Associations with Chronic Diseases.</title>
        <authorList>
            <person name="Tisza M.J."/>
            <person name="Buck C.B."/>
        </authorList>
    </citation>
    <scope>NUCLEOTIDE SEQUENCE</scope>
    <source>
        <strain evidence="2">CtLeh52</strain>
    </source>
</reference>
<protein>
    <recommendedName>
        <fullName evidence="1">DUF6906 domain-containing protein</fullName>
    </recommendedName>
</protein>
<dbReference type="InterPro" id="IPR054201">
    <property type="entry name" value="DUF6906"/>
</dbReference>
<dbReference type="EMBL" id="BK032499">
    <property type="protein sequence ID" value="DAF43161.1"/>
    <property type="molecule type" value="Genomic_DNA"/>
</dbReference>
<evidence type="ECO:0000313" key="2">
    <source>
        <dbReference type="EMBL" id="DAF43161.1"/>
    </source>
</evidence>
<name>A0A8S5RX10_9CAUD</name>
<proteinExistence type="predicted"/>
<feature type="domain" description="DUF6906" evidence="1">
    <location>
        <begin position="12"/>
        <end position="46"/>
    </location>
</feature>